<evidence type="ECO:0000313" key="4">
    <source>
        <dbReference type="EMBL" id="RHI89929.1"/>
    </source>
</evidence>
<evidence type="ECO:0000313" key="6">
    <source>
        <dbReference type="Proteomes" id="UP000460950"/>
    </source>
</evidence>
<dbReference type="EMBL" id="QRLF01000020">
    <property type="protein sequence ID" value="RHI89929.1"/>
    <property type="molecule type" value="Genomic_DNA"/>
</dbReference>
<evidence type="ECO:0000313" key="3">
    <source>
        <dbReference type="EMBL" id="MSS49970.1"/>
    </source>
</evidence>
<reference evidence="3 6" key="2">
    <citation type="submission" date="2019-09" db="EMBL/GenBank/DDBJ databases">
        <title>In-depth cultivation of the pig gut microbiome towards novel bacterial diversity and tailored functional studies.</title>
        <authorList>
            <person name="Wylensek D."/>
            <person name="Hitch T.C.A."/>
            <person name="Clavel T."/>
        </authorList>
    </citation>
    <scope>NUCLEOTIDE SEQUENCE [LARGE SCALE GENOMIC DNA]</scope>
    <source>
        <strain evidence="3 6">WCA-389-WT-3C</strain>
    </source>
</reference>
<feature type="coiled-coil region" evidence="1">
    <location>
        <begin position="250"/>
        <end position="305"/>
    </location>
</feature>
<accession>A0A415BQR9</accession>
<proteinExistence type="predicted"/>
<sequence>MKQKGKVLTVFRLEGGSGQEAQREEIGNSRRGGVGLPSYLPGGGNDNQSIFDKSLAAESYVDAVDICSSTFNYLYNSAFSDKTGWEFFNLSDDALGAYTDLYEYRKLLHISNGGVLQKNSLIRKPEKHRIFNEKKGELTEENISITVDYTEEYDALFLSVRFLCKSSGDLTIGFTDTQGDYALKTKHIDQSEEWQEYELSGKWAGIGDFYLSFTGLIIVDILRLADKAYDDHREEFRTYQSQTKQNLELMVSAINELKRMKSEYDKKFEEISKSLIEIRGEIPDVSGLETSLSELEKRVSALEKAGSGDGT</sequence>
<dbReference type="Proteomes" id="UP000285777">
    <property type="component" value="Unassembled WGS sequence"/>
</dbReference>
<name>A0A415BQR9_PHOVU</name>
<dbReference type="RefSeq" id="WP_016270285.1">
    <property type="nucleotide sequence ID" value="NZ_CAXTGH010000003.1"/>
</dbReference>
<dbReference type="AlphaFoldDB" id="A0A415BQR9"/>
<evidence type="ECO:0000256" key="2">
    <source>
        <dbReference type="SAM" id="MobiDB-lite"/>
    </source>
</evidence>
<gene>
    <name evidence="4" type="ORF">DW150_12480</name>
    <name evidence="3" type="ORF">FYJ30_17110</name>
</gene>
<organism evidence="4 5">
    <name type="scientific">Phocaeicola vulgatus</name>
    <name type="common">Bacteroides vulgatus</name>
    <dbReference type="NCBI Taxonomy" id="821"/>
    <lineage>
        <taxon>Bacteria</taxon>
        <taxon>Pseudomonadati</taxon>
        <taxon>Bacteroidota</taxon>
        <taxon>Bacteroidia</taxon>
        <taxon>Bacteroidales</taxon>
        <taxon>Bacteroidaceae</taxon>
        <taxon>Phocaeicola</taxon>
    </lineage>
</organism>
<comment type="caution">
    <text evidence="4">The sequence shown here is derived from an EMBL/GenBank/DDBJ whole genome shotgun (WGS) entry which is preliminary data.</text>
</comment>
<reference evidence="4 5" key="1">
    <citation type="submission" date="2018-08" db="EMBL/GenBank/DDBJ databases">
        <title>A genome reference for cultivated species of the human gut microbiota.</title>
        <authorList>
            <person name="Zou Y."/>
            <person name="Xue W."/>
            <person name="Luo G."/>
        </authorList>
    </citation>
    <scope>NUCLEOTIDE SEQUENCE [LARGE SCALE GENOMIC DNA]</scope>
    <source>
        <strain evidence="4 5">AM13-21</strain>
    </source>
</reference>
<evidence type="ECO:0000256" key="1">
    <source>
        <dbReference type="SAM" id="Coils"/>
    </source>
</evidence>
<feature type="region of interest" description="Disordered" evidence="2">
    <location>
        <begin position="16"/>
        <end position="41"/>
    </location>
</feature>
<dbReference type="Proteomes" id="UP000460950">
    <property type="component" value="Unassembled WGS sequence"/>
</dbReference>
<keyword evidence="1" id="KW-0175">Coiled coil</keyword>
<evidence type="ECO:0000313" key="5">
    <source>
        <dbReference type="Proteomes" id="UP000285777"/>
    </source>
</evidence>
<feature type="compositionally biased region" description="Gly residues" evidence="2">
    <location>
        <begin position="30"/>
        <end position="41"/>
    </location>
</feature>
<dbReference type="EMBL" id="VULU01000039">
    <property type="protein sequence ID" value="MSS49970.1"/>
    <property type="molecule type" value="Genomic_DNA"/>
</dbReference>
<protein>
    <submittedName>
        <fullName evidence="4">Uncharacterized protein</fullName>
    </submittedName>
</protein>